<dbReference type="SUPFAM" id="SSF158446">
    <property type="entry name" value="IVS-encoded protein-like"/>
    <property type="match status" value="1"/>
</dbReference>
<dbReference type="PANTHER" id="PTHR38471:SF2">
    <property type="entry name" value="FOUR HELIX BUNDLE PROTEIN"/>
    <property type="match status" value="1"/>
</dbReference>
<gene>
    <name evidence="1" type="ORF">EPD60_15755</name>
</gene>
<accession>A0A4R1B2G2</accession>
<comment type="caution">
    <text evidence="1">The sequence shown here is derived from an EMBL/GenBank/DDBJ whole genome shotgun (WGS) entry which is preliminary data.</text>
</comment>
<name>A0A4R1B2G2_9BACT</name>
<dbReference type="PIRSF" id="PIRSF035652">
    <property type="entry name" value="CHP02436"/>
    <property type="match status" value="1"/>
</dbReference>
<organism evidence="1 2">
    <name type="scientific">Flaviaesturariibacter flavus</name>
    <dbReference type="NCBI Taxonomy" id="2502780"/>
    <lineage>
        <taxon>Bacteria</taxon>
        <taxon>Pseudomonadati</taxon>
        <taxon>Bacteroidota</taxon>
        <taxon>Chitinophagia</taxon>
        <taxon>Chitinophagales</taxon>
        <taxon>Chitinophagaceae</taxon>
        <taxon>Flaviaestuariibacter</taxon>
    </lineage>
</organism>
<sequence>MNRKELEGRTRQFHVDVIRLCKRLPGDPAGFETAKQLIRAAGSVAANYRASARAKSNTDFHYKIKVVLEEADESEYWLGVIEETMVNDIESRRLRVEARELTAIFTASEKTLSEKKTRK</sequence>
<dbReference type="InterPro" id="IPR012657">
    <property type="entry name" value="23S_rRNA-intervening_sequence"/>
</dbReference>
<proteinExistence type="predicted"/>
<dbReference type="AlphaFoldDB" id="A0A4R1B2G2"/>
<dbReference type="OrthoDB" id="285993at2"/>
<dbReference type="Pfam" id="PF05635">
    <property type="entry name" value="23S_rRNA_IVP"/>
    <property type="match status" value="1"/>
</dbReference>
<dbReference type="RefSeq" id="WP_131450488.1">
    <property type="nucleotide sequence ID" value="NZ_SJZI01000052.1"/>
</dbReference>
<dbReference type="Gene3D" id="1.20.1440.60">
    <property type="entry name" value="23S rRNA-intervening sequence"/>
    <property type="match status" value="1"/>
</dbReference>
<dbReference type="EMBL" id="SJZI01000052">
    <property type="protein sequence ID" value="TCJ12011.1"/>
    <property type="molecule type" value="Genomic_DNA"/>
</dbReference>
<dbReference type="InterPro" id="IPR036583">
    <property type="entry name" value="23S_rRNA_IVS_sf"/>
</dbReference>
<dbReference type="NCBIfam" id="TIGR02436">
    <property type="entry name" value="four helix bundle protein"/>
    <property type="match status" value="1"/>
</dbReference>
<reference evidence="1 2" key="1">
    <citation type="submission" date="2019-03" db="EMBL/GenBank/DDBJ databases">
        <authorList>
            <person name="Kim M.K.M."/>
        </authorList>
    </citation>
    <scope>NUCLEOTIDE SEQUENCE [LARGE SCALE GENOMIC DNA]</scope>
    <source>
        <strain evidence="1 2">17J68-12</strain>
    </source>
</reference>
<evidence type="ECO:0000313" key="2">
    <source>
        <dbReference type="Proteomes" id="UP000295334"/>
    </source>
</evidence>
<protein>
    <submittedName>
        <fullName evidence="1">Four helix bundle protein</fullName>
    </submittedName>
</protein>
<dbReference type="PANTHER" id="PTHR38471">
    <property type="entry name" value="FOUR HELIX BUNDLE PROTEIN"/>
    <property type="match status" value="1"/>
</dbReference>
<keyword evidence="2" id="KW-1185">Reference proteome</keyword>
<evidence type="ECO:0000313" key="1">
    <source>
        <dbReference type="EMBL" id="TCJ12011.1"/>
    </source>
</evidence>
<dbReference type="Proteomes" id="UP000295334">
    <property type="component" value="Unassembled WGS sequence"/>
</dbReference>